<accession>A0A4P7AGR2</accession>
<dbReference type="KEGG" id="sgq:SGLAD_v1c01280"/>
<evidence type="ECO:0000256" key="1">
    <source>
        <dbReference type="SAM" id="Phobius"/>
    </source>
</evidence>
<keyword evidence="1" id="KW-0812">Transmembrane</keyword>
<reference evidence="2 3" key="1">
    <citation type="submission" date="2019-03" db="EMBL/GenBank/DDBJ databases">
        <title>Complete genome sequence of Spiroplasma gladiatoris TG-1 (DSM 22552).</title>
        <authorList>
            <person name="Lin Y.-C."/>
            <person name="Chou L."/>
            <person name="Kuo C.-H."/>
        </authorList>
    </citation>
    <scope>NUCLEOTIDE SEQUENCE [LARGE SCALE GENOMIC DNA]</scope>
    <source>
        <strain evidence="2 3">TG-1</strain>
    </source>
</reference>
<dbReference type="OrthoDB" id="390895at2"/>
<dbReference type="RefSeq" id="WP_134297129.1">
    <property type="nucleotide sequence ID" value="NZ_CP038013.1"/>
</dbReference>
<protein>
    <submittedName>
        <fullName evidence="2">Uncharacterized protein</fullName>
    </submittedName>
</protein>
<evidence type="ECO:0000313" key="3">
    <source>
        <dbReference type="Proteomes" id="UP000294309"/>
    </source>
</evidence>
<keyword evidence="1" id="KW-0472">Membrane</keyword>
<organism evidence="2 3">
    <name type="scientific">Spiroplasma gladiatoris</name>
    <dbReference type="NCBI Taxonomy" id="2143"/>
    <lineage>
        <taxon>Bacteria</taxon>
        <taxon>Bacillati</taxon>
        <taxon>Mycoplasmatota</taxon>
        <taxon>Mollicutes</taxon>
        <taxon>Entomoplasmatales</taxon>
        <taxon>Spiroplasmataceae</taxon>
        <taxon>Spiroplasma</taxon>
    </lineage>
</organism>
<feature type="transmembrane region" description="Helical" evidence="1">
    <location>
        <begin position="88"/>
        <end position="108"/>
    </location>
</feature>
<feature type="transmembrane region" description="Helical" evidence="1">
    <location>
        <begin position="120"/>
        <end position="147"/>
    </location>
</feature>
<keyword evidence="1" id="KW-1133">Transmembrane helix</keyword>
<name>A0A4P7AGR2_9MOLU</name>
<proteinExistence type="predicted"/>
<feature type="transmembrane region" description="Helical" evidence="1">
    <location>
        <begin position="7"/>
        <end position="24"/>
    </location>
</feature>
<feature type="transmembrane region" description="Helical" evidence="1">
    <location>
        <begin position="36"/>
        <end position="58"/>
    </location>
</feature>
<gene>
    <name evidence="2" type="ORF">SGLAD_v1c01280</name>
</gene>
<sequence length="230" mass="27132">MRLVNKLKHWIKIVLIGCLLWNLFDKVSSNELLGHFFENLALLGLAFLLFTISIKLIIEFSKYFEDQKSNYRKYNSLNAFVKTKKMIVLIKTLLCLFPIANYRVYLLLVDINKIESNYSLLITLVIIANLALLCSFVSYVLFLTYYFNYRNKNLEKWEKELDYILYEANLDPNSLVYINLLAFYKEMSIDFNLTMKYFISNGKKLRDLKVKILHSKFLVSQKKASTPPII</sequence>
<evidence type="ECO:0000313" key="2">
    <source>
        <dbReference type="EMBL" id="QBQ07327.1"/>
    </source>
</evidence>
<dbReference type="EMBL" id="CP038013">
    <property type="protein sequence ID" value="QBQ07327.1"/>
    <property type="molecule type" value="Genomic_DNA"/>
</dbReference>
<dbReference type="Proteomes" id="UP000294309">
    <property type="component" value="Chromosome"/>
</dbReference>
<keyword evidence="3" id="KW-1185">Reference proteome</keyword>
<dbReference type="AlphaFoldDB" id="A0A4P7AGR2"/>